<dbReference type="VEuPathDB" id="VectorBase:ISCP_017696"/>
<dbReference type="InterPro" id="IPR017983">
    <property type="entry name" value="GPCR_2_secretin-like_CS"/>
</dbReference>
<dbReference type="Gene3D" id="4.10.1240.10">
    <property type="entry name" value="GPCR, family 2, extracellular hormone receptor domain"/>
    <property type="match status" value="1"/>
</dbReference>
<evidence type="ECO:0000256" key="4">
    <source>
        <dbReference type="ARBA" id="ARBA00022692"/>
    </source>
</evidence>
<dbReference type="PRINTS" id="PR00249">
    <property type="entry name" value="GPCRSECRETIN"/>
</dbReference>
<proteinExistence type="evidence at transcript level"/>
<dbReference type="PROSITE" id="PS00650">
    <property type="entry name" value="G_PROTEIN_RECEP_F2_2"/>
    <property type="match status" value="1"/>
</dbReference>
<dbReference type="EMBL" id="JF837597">
    <property type="protein sequence ID" value="AEI25532.1"/>
    <property type="molecule type" value="mRNA"/>
</dbReference>
<keyword evidence="10" id="KW-0807">Transducer</keyword>
<dbReference type="VEuPathDB" id="VectorBase:ISCW007615"/>
<dbReference type="PRINTS" id="PR01127">
    <property type="entry name" value="DIUHORMONER"/>
</dbReference>
<keyword evidence="4 14" id="KW-0812">Transmembrane</keyword>
<feature type="transmembrane region" description="Helical" evidence="14">
    <location>
        <begin position="259"/>
        <end position="282"/>
    </location>
</feature>
<dbReference type="VEuPathDB" id="VectorBase:ISCI007612"/>
<dbReference type="PANTHER" id="PTHR45620:SF15">
    <property type="entry name" value="DIURETIC HORMONE 44 RECEPTOR 1-RELATED"/>
    <property type="match status" value="1"/>
</dbReference>
<feature type="domain" description="G-protein coupled receptors family 2 profile 2" evidence="16">
    <location>
        <begin position="149"/>
        <end position="402"/>
    </location>
</feature>
<organism evidence="17">
    <name type="scientific">Ixodes scapularis</name>
    <name type="common">Black-legged tick</name>
    <name type="synonym">Deer tick</name>
    <dbReference type="NCBI Taxonomy" id="6945"/>
    <lineage>
        <taxon>Eukaryota</taxon>
        <taxon>Metazoa</taxon>
        <taxon>Ecdysozoa</taxon>
        <taxon>Arthropoda</taxon>
        <taxon>Chelicerata</taxon>
        <taxon>Arachnida</taxon>
        <taxon>Acari</taxon>
        <taxon>Parasitiformes</taxon>
        <taxon>Ixodida</taxon>
        <taxon>Ixodoidea</taxon>
        <taxon>Ixodidae</taxon>
        <taxon>Ixodinae</taxon>
        <taxon>Ixodes</taxon>
    </lineage>
</organism>
<dbReference type="FunFam" id="1.20.1070.10:FF:000155">
    <property type="entry name" value="diuretic hormone receptor isoform X1"/>
    <property type="match status" value="1"/>
</dbReference>
<reference evidence="17" key="1">
    <citation type="submission" date="2011-04" db="EMBL/GenBank/DDBJ databases">
        <title>Tick diuretic hormone receptor (IsGPRdih2).</title>
        <authorList>
            <person name="Kim D."/>
            <person name="Pietrantonio P."/>
        </authorList>
    </citation>
    <scope>NUCLEOTIDE SEQUENCE</scope>
</reference>
<comment type="similarity">
    <text evidence="2">Belongs to the G-protein coupled receptor 2 family.</text>
</comment>
<dbReference type="SMART" id="SM00008">
    <property type="entry name" value="HormR"/>
    <property type="match status" value="1"/>
</dbReference>
<evidence type="ECO:0000259" key="15">
    <source>
        <dbReference type="PROSITE" id="PS50227"/>
    </source>
</evidence>
<evidence type="ECO:0000256" key="14">
    <source>
        <dbReference type="SAM" id="Phobius"/>
    </source>
</evidence>
<dbReference type="Pfam" id="PF00002">
    <property type="entry name" value="7tm_2"/>
    <property type="match status" value="1"/>
</dbReference>
<dbReference type="PROSITE" id="PS00649">
    <property type="entry name" value="G_PROTEIN_RECEP_F2_1"/>
    <property type="match status" value="1"/>
</dbReference>
<evidence type="ECO:0000256" key="12">
    <source>
        <dbReference type="ARBA" id="ARBA00071387"/>
    </source>
</evidence>
<dbReference type="PROSITE" id="PS50227">
    <property type="entry name" value="G_PROTEIN_RECEP_F2_3"/>
    <property type="match status" value="1"/>
</dbReference>
<keyword evidence="5 14" id="KW-1133">Transmembrane helix</keyword>
<evidence type="ECO:0000256" key="8">
    <source>
        <dbReference type="ARBA" id="ARBA00023170"/>
    </source>
</evidence>
<sequence length="488" mass="54499">MANEAPQSEVADGAANETELPEQVLFRFVTAEEPIYGNTSTVSLLANATSAPTVSAAELQCLQADGNGTSDPRLGGLVTCMPAWDGLSCWPRTPGESVALVSCFSSLNGLDYDTSQNASRLCSSNGSWAERSDYSNCIPVYEVERPIDGTTIYYIGYGMSLCALTIALWIFLYYKDLRCLRNTIHVNLMVTYFLISITWITTATLQSIPSPVYHKSACFMYVVLTYLMGTNFFWMFVEGLYLFILVVKAFSIELVRMHVYAFIGWGIPAVVVTIWAVTKAYLSPNHNDPNLSDGMCVWQLKDIYDCVFIVPVILVLLTNIFFLSQIMWVLITKLRAATSVESQQYRKAAKALLVLIPLLGVSYILVIWTPQHKTAKVIFTYVQITLFSTQGFTVAVLYCFLNGEVRNSVRHHLERWKTMRALRRGDHGRHSGGYRYGSHKPSALQRGSCISFTTTTTSCIGNSRFPTSQSKRPSNGSYAHLPFRDDNV</sequence>
<dbReference type="AlphaFoldDB" id="V9I1N3"/>
<dbReference type="CDD" id="cd15263">
    <property type="entry name" value="7tmB1_DH_R"/>
    <property type="match status" value="1"/>
</dbReference>
<evidence type="ECO:0000256" key="5">
    <source>
        <dbReference type="ARBA" id="ARBA00022989"/>
    </source>
</evidence>
<evidence type="ECO:0000256" key="11">
    <source>
        <dbReference type="ARBA" id="ARBA00054836"/>
    </source>
</evidence>
<evidence type="ECO:0000256" key="9">
    <source>
        <dbReference type="ARBA" id="ARBA00023180"/>
    </source>
</evidence>
<dbReference type="SUPFAM" id="SSF81321">
    <property type="entry name" value="Family A G protein-coupled receptor-like"/>
    <property type="match status" value="1"/>
</dbReference>
<feature type="transmembrane region" description="Helical" evidence="14">
    <location>
        <begin position="152"/>
        <end position="174"/>
    </location>
</feature>
<dbReference type="VEuPathDB" id="VectorBase:ISCW007612"/>
<keyword evidence="6" id="KW-0297">G-protein coupled receptor</keyword>
<accession>V9I1N3</accession>
<feature type="transmembrane region" description="Helical" evidence="14">
    <location>
        <begin position="186"/>
        <end position="208"/>
    </location>
</feature>
<feature type="transmembrane region" description="Helical" evidence="14">
    <location>
        <begin position="351"/>
        <end position="369"/>
    </location>
</feature>
<dbReference type="GO" id="GO:0004930">
    <property type="term" value="F:G protein-coupled receptor activity"/>
    <property type="evidence" value="ECO:0007669"/>
    <property type="project" value="UniProtKB-KW"/>
</dbReference>
<name>V9I1N3_IXOSC</name>
<feature type="transmembrane region" description="Helical" evidence="14">
    <location>
        <begin position="308"/>
        <end position="331"/>
    </location>
</feature>
<evidence type="ECO:0000256" key="10">
    <source>
        <dbReference type="ARBA" id="ARBA00023224"/>
    </source>
</evidence>
<dbReference type="PROSITE" id="PS50261">
    <property type="entry name" value="G_PROTEIN_RECEP_F2_4"/>
    <property type="match status" value="1"/>
</dbReference>
<dbReference type="GO" id="GO:0008036">
    <property type="term" value="F:diuretic hormone receptor activity"/>
    <property type="evidence" value="ECO:0007669"/>
    <property type="project" value="InterPro"/>
</dbReference>
<dbReference type="PANTHER" id="PTHR45620">
    <property type="entry name" value="PDF RECEPTOR-LIKE PROTEIN-RELATED"/>
    <property type="match status" value="1"/>
</dbReference>
<dbReference type="InterPro" id="IPR002001">
    <property type="entry name" value="GPCR_2_diuretic_rcpt"/>
</dbReference>
<feature type="transmembrane region" description="Helical" evidence="14">
    <location>
        <begin position="220"/>
        <end position="247"/>
    </location>
</feature>
<evidence type="ECO:0000256" key="7">
    <source>
        <dbReference type="ARBA" id="ARBA00023136"/>
    </source>
</evidence>
<evidence type="ECO:0000259" key="16">
    <source>
        <dbReference type="PROSITE" id="PS50261"/>
    </source>
</evidence>
<dbReference type="InterPro" id="IPR050332">
    <property type="entry name" value="GPCR_2"/>
</dbReference>
<dbReference type="GO" id="GO:0005886">
    <property type="term" value="C:plasma membrane"/>
    <property type="evidence" value="ECO:0007669"/>
    <property type="project" value="UniProtKB-SubCell"/>
</dbReference>
<dbReference type="Gene3D" id="1.20.1070.10">
    <property type="entry name" value="Rhodopsin 7-helix transmembrane proteins"/>
    <property type="match status" value="1"/>
</dbReference>
<evidence type="ECO:0000256" key="6">
    <source>
        <dbReference type="ARBA" id="ARBA00023040"/>
    </source>
</evidence>
<dbReference type="InterPro" id="IPR000832">
    <property type="entry name" value="GPCR_2_secretin-like"/>
</dbReference>
<keyword evidence="9" id="KW-0325">Glycoprotein</keyword>
<dbReference type="InterPro" id="IPR036445">
    <property type="entry name" value="GPCR_2_extracell_dom_sf"/>
</dbReference>
<dbReference type="InterPro" id="IPR001879">
    <property type="entry name" value="GPCR_2_extracellular_dom"/>
</dbReference>
<feature type="region of interest" description="Disordered" evidence="13">
    <location>
        <begin position="463"/>
        <end position="488"/>
    </location>
</feature>
<evidence type="ECO:0000256" key="1">
    <source>
        <dbReference type="ARBA" id="ARBA00004651"/>
    </source>
</evidence>
<dbReference type="VEuPathDB" id="VectorBase:ISCI007615"/>
<protein>
    <recommendedName>
        <fullName evidence="12">Diuretic hormone receptor</fullName>
    </recommendedName>
</protein>
<dbReference type="SUPFAM" id="SSF111418">
    <property type="entry name" value="Hormone receptor domain"/>
    <property type="match status" value="1"/>
</dbReference>
<keyword evidence="8 17" id="KW-0675">Receptor</keyword>
<dbReference type="GO" id="GO:0007166">
    <property type="term" value="P:cell surface receptor signaling pathway"/>
    <property type="evidence" value="ECO:0007669"/>
    <property type="project" value="InterPro"/>
</dbReference>
<feature type="transmembrane region" description="Helical" evidence="14">
    <location>
        <begin position="381"/>
        <end position="401"/>
    </location>
</feature>
<feature type="compositionally biased region" description="Polar residues" evidence="13">
    <location>
        <begin position="463"/>
        <end position="477"/>
    </location>
</feature>
<dbReference type="Pfam" id="PF02793">
    <property type="entry name" value="HRM"/>
    <property type="match status" value="1"/>
</dbReference>
<evidence type="ECO:0000313" key="17">
    <source>
        <dbReference type="EMBL" id="AEI25532.1"/>
    </source>
</evidence>
<keyword evidence="7 14" id="KW-0472">Membrane</keyword>
<evidence type="ECO:0000256" key="2">
    <source>
        <dbReference type="ARBA" id="ARBA00005314"/>
    </source>
</evidence>
<feature type="domain" description="G-protein coupled receptors family 2 profile 1" evidence="15">
    <location>
        <begin position="60"/>
        <end position="137"/>
    </location>
</feature>
<evidence type="ECO:0000256" key="3">
    <source>
        <dbReference type="ARBA" id="ARBA00022475"/>
    </source>
</evidence>
<dbReference type="InterPro" id="IPR017981">
    <property type="entry name" value="GPCR_2-like_7TM"/>
</dbReference>
<dbReference type="HOGENOM" id="CLU_002753_4_1_1"/>
<keyword evidence="3" id="KW-1003">Cell membrane</keyword>
<dbReference type="OrthoDB" id="6022368at2759"/>
<comment type="subcellular location">
    <subcellularLocation>
        <location evidence="1">Cell membrane</location>
        <topology evidence="1">Multi-pass membrane protein</topology>
    </subcellularLocation>
</comment>
<comment type="function">
    <text evidence="11">Receptor for the insect diurectic hormone. The activity of this receptor is mediated by G proteins which activate adenylyl cyclase.</text>
</comment>
<evidence type="ECO:0000256" key="13">
    <source>
        <dbReference type="SAM" id="MobiDB-lite"/>
    </source>
</evidence>